<evidence type="ECO:0000313" key="6">
    <source>
        <dbReference type="EMBL" id="NGO78353.1"/>
    </source>
</evidence>
<evidence type="ECO:0000256" key="3">
    <source>
        <dbReference type="ARBA" id="ARBA00022989"/>
    </source>
</evidence>
<evidence type="ECO:0000256" key="2">
    <source>
        <dbReference type="ARBA" id="ARBA00022692"/>
    </source>
</evidence>
<organism evidence="6 7">
    <name type="scientific">Streptomyces mesophilus</name>
    <dbReference type="NCBI Taxonomy" id="1775132"/>
    <lineage>
        <taxon>Bacteria</taxon>
        <taxon>Bacillati</taxon>
        <taxon>Actinomycetota</taxon>
        <taxon>Actinomycetes</taxon>
        <taxon>Kitasatosporales</taxon>
        <taxon>Streptomycetaceae</taxon>
        <taxon>Streptomyces</taxon>
    </lineage>
</organism>
<gene>
    <name evidence="6" type="ORF">G6045_22215</name>
</gene>
<keyword evidence="2 5" id="KW-0812">Transmembrane</keyword>
<dbReference type="InterPro" id="IPR019109">
    <property type="entry name" value="MamF_MmsF"/>
</dbReference>
<sequence length="139" mass="15197">MTTHTSAMPIPTTTQDTSAALFSHASHTLCLLTGFPYLAWIPALCLRATAKNAHNRAHATTALNFTLTQLMVWSVWAVLIVGALVTSSSTFAVVALVVLSLSGLLYFALGVYATCRALFHAYRIEPFRYPAYLAFRMVK</sequence>
<comment type="subcellular location">
    <subcellularLocation>
        <location evidence="1">Membrane</location>
        <topology evidence="1">Multi-pass membrane protein</topology>
    </subcellularLocation>
</comment>
<feature type="transmembrane region" description="Helical" evidence="5">
    <location>
        <begin position="20"/>
        <end position="41"/>
    </location>
</feature>
<dbReference type="RefSeq" id="WP_165333805.1">
    <property type="nucleotide sequence ID" value="NZ_JAAKZW010000098.1"/>
</dbReference>
<evidence type="ECO:0000256" key="5">
    <source>
        <dbReference type="SAM" id="Phobius"/>
    </source>
</evidence>
<dbReference type="Pfam" id="PF09685">
    <property type="entry name" value="MamF_MmsF"/>
    <property type="match status" value="1"/>
</dbReference>
<dbReference type="AlphaFoldDB" id="A0A6G4XM96"/>
<keyword evidence="4 5" id="KW-0472">Membrane</keyword>
<comment type="caution">
    <text evidence="6">The sequence shown here is derived from an EMBL/GenBank/DDBJ whole genome shotgun (WGS) entry which is preliminary data.</text>
</comment>
<dbReference type="Proteomes" id="UP000481109">
    <property type="component" value="Unassembled WGS sequence"/>
</dbReference>
<keyword evidence="3 5" id="KW-1133">Transmembrane helix</keyword>
<protein>
    <submittedName>
        <fullName evidence="6">DUF4870 domain-containing protein</fullName>
    </submittedName>
</protein>
<keyword evidence="7" id="KW-1185">Reference proteome</keyword>
<proteinExistence type="predicted"/>
<dbReference type="EMBL" id="JAAKZW010000098">
    <property type="protein sequence ID" value="NGO78353.1"/>
    <property type="molecule type" value="Genomic_DNA"/>
</dbReference>
<reference evidence="6 7" key="1">
    <citation type="submission" date="2020-02" db="EMBL/GenBank/DDBJ databases">
        <title>Whole-genome analyses of novel actinobacteria.</title>
        <authorList>
            <person name="Sahin N."/>
            <person name="Tokatli A."/>
        </authorList>
    </citation>
    <scope>NUCLEOTIDE SEQUENCE [LARGE SCALE GENOMIC DNA]</scope>
    <source>
        <strain evidence="6 7">YC504</strain>
    </source>
</reference>
<evidence type="ECO:0000256" key="4">
    <source>
        <dbReference type="ARBA" id="ARBA00023136"/>
    </source>
</evidence>
<feature type="transmembrane region" description="Helical" evidence="5">
    <location>
        <begin position="91"/>
        <end position="113"/>
    </location>
</feature>
<accession>A0A6G4XM96</accession>
<feature type="transmembrane region" description="Helical" evidence="5">
    <location>
        <begin position="62"/>
        <end position="85"/>
    </location>
</feature>
<name>A0A6G4XM96_9ACTN</name>
<evidence type="ECO:0000256" key="1">
    <source>
        <dbReference type="ARBA" id="ARBA00004141"/>
    </source>
</evidence>
<evidence type="ECO:0000313" key="7">
    <source>
        <dbReference type="Proteomes" id="UP000481109"/>
    </source>
</evidence>